<protein>
    <submittedName>
        <fullName evidence="1">Uncharacterized protein</fullName>
    </submittedName>
</protein>
<name>A0A8S5T5G3_9CAUD</name>
<reference evidence="1" key="1">
    <citation type="journal article" date="2021" name="Proc. Natl. Acad. Sci. U.S.A.">
        <title>A Catalog of Tens of Thousands of Viruses from Human Metagenomes Reveals Hidden Associations with Chronic Diseases.</title>
        <authorList>
            <person name="Tisza M.J."/>
            <person name="Buck C.B."/>
        </authorList>
    </citation>
    <scope>NUCLEOTIDE SEQUENCE</scope>
    <source>
        <strain evidence="1">CtLIM9</strain>
    </source>
</reference>
<dbReference type="EMBL" id="BK032753">
    <property type="protein sequence ID" value="DAF58486.1"/>
    <property type="molecule type" value="Genomic_DNA"/>
</dbReference>
<proteinExistence type="predicted"/>
<organism evidence="1">
    <name type="scientific">Myoviridae sp. ctLIM9</name>
    <dbReference type="NCBI Taxonomy" id="2827678"/>
    <lineage>
        <taxon>Viruses</taxon>
        <taxon>Duplodnaviria</taxon>
        <taxon>Heunggongvirae</taxon>
        <taxon>Uroviricota</taxon>
        <taxon>Caudoviricetes</taxon>
    </lineage>
</organism>
<accession>A0A8S5T5G3</accession>
<sequence>MEQTSSKTYQIRIERITASTLDELTTKIEAVTLEQGESACSYELIIPIMKEL</sequence>
<evidence type="ECO:0000313" key="1">
    <source>
        <dbReference type="EMBL" id="DAF58486.1"/>
    </source>
</evidence>